<gene>
    <name evidence="2" type="ORF">H8696_07610</name>
</gene>
<organism evidence="2 3">
    <name type="scientific">Gehongia tenuis</name>
    <dbReference type="NCBI Taxonomy" id="2763655"/>
    <lineage>
        <taxon>Bacteria</taxon>
        <taxon>Bacillati</taxon>
        <taxon>Bacillota</taxon>
        <taxon>Clostridia</taxon>
        <taxon>Christensenellales</taxon>
        <taxon>Christensenellaceae</taxon>
        <taxon>Gehongia</taxon>
    </lineage>
</organism>
<accession>A0A926D4S5</accession>
<dbReference type="InterPro" id="IPR018392">
    <property type="entry name" value="LysM"/>
</dbReference>
<keyword evidence="3" id="KW-1185">Reference proteome</keyword>
<evidence type="ECO:0000313" key="3">
    <source>
        <dbReference type="Proteomes" id="UP000623172"/>
    </source>
</evidence>
<dbReference type="Pfam" id="PF12673">
    <property type="entry name" value="SipL"/>
    <property type="match status" value="2"/>
</dbReference>
<name>A0A926D4S5_9FIRM</name>
<dbReference type="SUPFAM" id="SSF54106">
    <property type="entry name" value="LysM domain"/>
    <property type="match status" value="1"/>
</dbReference>
<dbReference type="InterPro" id="IPR036779">
    <property type="entry name" value="LysM_dom_sf"/>
</dbReference>
<comment type="caution">
    <text evidence="2">The sequence shown here is derived from an EMBL/GenBank/DDBJ whole genome shotgun (WGS) entry which is preliminary data.</text>
</comment>
<dbReference type="Proteomes" id="UP000623172">
    <property type="component" value="Unassembled WGS sequence"/>
</dbReference>
<dbReference type="RefSeq" id="WP_249316322.1">
    <property type="nucleotide sequence ID" value="NZ_JACRSR010000002.1"/>
</dbReference>
<evidence type="ECO:0000259" key="1">
    <source>
        <dbReference type="Pfam" id="PF12673"/>
    </source>
</evidence>
<sequence>MGMDLRQDTVSLRQMVGRTCSQAVVEGEVALPDDRPDMERMLLCDARMVVSSVELLQNKVMVNGTVTFSNVYLSTQGRVECMTNTFGFSHSVDVEGAAPKMMVRVAPVIEHIQCERLSGRRGTVQAVVNLCVMVWNPKQVQFYVPGGDAEVEVATQPMKWPSYISEGSTHAVIREEMELSAAQPPADTVLLSKIHCKDLMPVTLDGRVEAQGEMVLQAAYATGDEEVPVAETEQNIPIQVAVDIPEAREGQQAEMWIEVEDIYIQPLENAAGERTILRAEISIKAQACLWDQVESDVVTDAYSPAHMTQPVYNTYTVEQPAASQQQTVMVKAELMAPASSPPMGRVLEVKVLPSVTSAQKENGQLTVDGVLEGEVLYLPSDSSGLSSFVAQAPFRLELPEGEELTDQRLLVDHVSQSLIAPDSLEVRAAMSLDVETQRPDQYQVLTDLEVSEDEPERVTGMIIHFAKDGETVWDIAKNYYIAQDEVLHYNPELPEHLTEGERVILYLRKDQSA</sequence>
<feature type="domain" description="SipL SPOCS" evidence="1">
    <location>
        <begin position="37"/>
        <end position="115"/>
    </location>
</feature>
<proteinExistence type="predicted"/>
<dbReference type="AlphaFoldDB" id="A0A926D4S5"/>
<evidence type="ECO:0000313" key="2">
    <source>
        <dbReference type="EMBL" id="MBC8531713.1"/>
    </source>
</evidence>
<protein>
    <submittedName>
        <fullName evidence="2">DUF3794 domain-containing protein</fullName>
    </submittedName>
</protein>
<dbReference type="CDD" id="cd00118">
    <property type="entry name" value="LysM"/>
    <property type="match status" value="1"/>
</dbReference>
<feature type="domain" description="SipL SPOCS" evidence="1">
    <location>
        <begin position="203"/>
        <end position="264"/>
    </location>
</feature>
<dbReference type="EMBL" id="JACRSR010000002">
    <property type="protein sequence ID" value="MBC8531713.1"/>
    <property type="molecule type" value="Genomic_DNA"/>
</dbReference>
<dbReference type="InterPro" id="IPR024300">
    <property type="entry name" value="SipL_SPOCS_dom"/>
</dbReference>
<reference evidence="2" key="1">
    <citation type="submission" date="2020-08" db="EMBL/GenBank/DDBJ databases">
        <title>Genome public.</title>
        <authorList>
            <person name="Liu C."/>
            <person name="Sun Q."/>
        </authorList>
    </citation>
    <scope>NUCLEOTIDE SEQUENCE</scope>
    <source>
        <strain evidence="2">NSJ-53</strain>
    </source>
</reference>